<dbReference type="GO" id="GO:0006525">
    <property type="term" value="P:arginine metabolic process"/>
    <property type="evidence" value="ECO:0007669"/>
    <property type="project" value="TreeGrafter"/>
</dbReference>
<dbReference type="EMBL" id="CCKQ01016884">
    <property type="protein sequence ID" value="CDW88768.1"/>
    <property type="molecule type" value="Genomic_DNA"/>
</dbReference>
<evidence type="ECO:0000256" key="2">
    <source>
        <dbReference type="ARBA" id="ARBA00022801"/>
    </source>
</evidence>
<organism evidence="4 5">
    <name type="scientific">Stylonychia lemnae</name>
    <name type="common">Ciliate</name>
    <dbReference type="NCBI Taxonomy" id="5949"/>
    <lineage>
        <taxon>Eukaryota</taxon>
        <taxon>Sar</taxon>
        <taxon>Alveolata</taxon>
        <taxon>Ciliophora</taxon>
        <taxon>Intramacronucleata</taxon>
        <taxon>Spirotrichea</taxon>
        <taxon>Stichotrichia</taxon>
        <taxon>Sporadotrichida</taxon>
        <taxon>Oxytrichidae</taxon>
        <taxon>Stylonychinae</taxon>
        <taxon>Stylonychia</taxon>
    </lineage>
</organism>
<protein>
    <submittedName>
        <fullName evidence="4">N-dimethylarginine dimethylaminohydrolase</fullName>
    </submittedName>
</protein>
<keyword evidence="5" id="KW-1185">Reference proteome</keyword>
<dbReference type="AlphaFoldDB" id="A0A078B5F9"/>
<evidence type="ECO:0000256" key="1">
    <source>
        <dbReference type="ARBA" id="ARBA00008532"/>
    </source>
</evidence>
<dbReference type="Proteomes" id="UP000039865">
    <property type="component" value="Unassembled WGS sequence"/>
</dbReference>
<reference evidence="4 5" key="1">
    <citation type="submission" date="2014-06" db="EMBL/GenBank/DDBJ databases">
        <authorList>
            <person name="Swart Estienne"/>
        </authorList>
    </citation>
    <scope>NUCLEOTIDE SEQUENCE [LARGE SCALE GENOMIC DNA]</scope>
    <source>
        <strain evidence="4 5">130c</strain>
    </source>
</reference>
<keyword evidence="2 4" id="KW-0378">Hydrolase</keyword>
<sequence>MEKPDFDVALIQHADYAKSLVDCGIKNLITLEAREEFPDSVFVEDTALALPNYLLITQPAVASRRGEFTQDMREALEKFYSLENIIEMTGNEYLDGGDVMRAGNTYFIGLSTRTNQKGADKLIKILQEKEGLNGIALNLPEGLHLKTIVTYLDENLLVGIKAIENIPEFDKYEKIIVEEDERHGANILNINGNIVVPESCPKLHKVLLDRGYTIKPVINDEFRKIDGALTCMSVIFN</sequence>
<dbReference type="OrthoDB" id="26679at2759"/>
<dbReference type="GO" id="GO:0000052">
    <property type="term" value="P:citrulline metabolic process"/>
    <property type="evidence" value="ECO:0007669"/>
    <property type="project" value="TreeGrafter"/>
</dbReference>
<dbReference type="Pfam" id="PF19420">
    <property type="entry name" value="DDAH_eukar"/>
    <property type="match status" value="1"/>
</dbReference>
<dbReference type="GO" id="GO:0045429">
    <property type="term" value="P:positive regulation of nitric oxide biosynthetic process"/>
    <property type="evidence" value="ECO:0007669"/>
    <property type="project" value="TreeGrafter"/>
</dbReference>
<feature type="active site" description="Nucleophile" evidence="3">
    <location>
        <position position="231"/>
    </location>
</feature>
<evidence type="ECO:0000313" key="5">
    <source>
        <dbReference type="Proteomes" id="UP000039865"/>
    </source>
</evidence>
<dbReference type="PANTHER" id="PTHR12737">
    <property type="entry name" value="DIMETHYLARGININE DIMETHYLAMINOHYDROLASE"/>
    <property type="match status" value="1"/>
</dbReference>
<gene>
    <name evidence="4" type="primary">Contig16561.g17635</name>
    <name evidence="4" type="ORF">STYLEM_17892</name>
</gene>
<proteinExistence type="inferred from homology"/>
<dbReference type="InterPro" id="IPR033199">
    <property type="entry name" value="DDAH-like"/>
</dbReference>
<name>A0A078B5F9_STYLE</name>
<dbReference type="SUPFAM" id="SSF55909">
    <property type="entry name" value="Pentein"/>
    <property type="match status" value="1"/>
</dbReference>
<dbReference type="InParanoid" id="A0A078B5F9"/>
<evidence type="ECO:0000313" key="4">
    <source>
        <dbReference type="EMBL" id="CDW88768.1"/>
    </source>
</evidence>
<comment type="similarity">
    <text evidence="1">Belongs to the DDAH family.</text>
</comment>
<dbReference type="GO" id="GO:0016597">
    <property type="term" value="F:amino acid binding"/>
    <property type="evidence" value="ECO:0007669"/>
    <property type="project" value="TreeGrafter"/>
</dbReference>
<evidence type="ECO:0000256" key="3">
    <source>
        <dbReference type="PIRSR" id="PIRSR633199-1"/>
    </source>
</evidence>
<dbReference type="Gene3D" id="3.75.10.10">
    <property type="entry name" value="L-arginine/glycine Amidinotransferase, Chain A"/>
    <property type="match status" value="1"/>
</dbReference>
<dbReference type="OMA" id="GRCSHAV"/>
<dbReference type="PANTHER" id="PTHR12737:SF9">
    <property type="entry name" value="DIMETHYLARGININASE"/>
    <property type="match status" value="1"/>
</dbReference>
<feature type="active site" description="Proton donor" evidence="3">
    <location>
        <position position="144"/>
    </location>
</feature>
<accession>A0A078B5F9</accession>
<dbReference type="GO" id="GO:0016403">
    <property type="term" value="F:dimethylargininase activity"/>
    <property type="evidence" value="ECO:0007669"/>
    <property type="project" value="TreeGrafter"/>
</dbReference>